<reference evidence="2 4" key="1">
    <citation type="submission" date="2015-10" db="EMBL/GenBank/DDBJ databases">
        <title>The cercosporin biosynthetic gene cluster was horizontally transferred to several fungal lineages and shown to be expanded in Cercospora beticola based on microsynteny with recipient genomes.</title>
        <authorList>
            <person name="De Jonge R."/>
            <person name="Ebert M.K."/>
            <person name="Suttle J.C."/>
            <person name="Jurick Ii W.M."/>
            <person name="Secor G.A."/>
            <person name="Thomma B.P."/>
            <person name="Van De Peer Y."/>
            <person name="Bolton M.D."/>
        </authorList>
    </citation>
    <scope>NUCLEOTIDE SEQUENCE [LARGE SCALE GENOMIC DNA]</scope>
    <source>
        <strain evidence="2 4">09-40</strain>
    </source>
</reference>
<evidence type="ECO:0000313" key="5">
    <source>
        <dbReference type="Proteomes" id="UP001302367"/>
    </source>
</evidence>
<reference evidence="3 5" key="2">
    <citation type="submission" date="2023-09" db="EMBL/GenBank/DDBJ databases">
        <title>Complete-Gapless Cercospora beticola genome.</title>
        <authorList>
            <person name="Wyatt N.A."/>
            <person name="Spanner R.E."/>
            <person name="Bolton M.D."/>
        </authorList>
    </citation>
    <scope>NUCLEOTIDE SEQUENCE [LARGE SCALE GENOMIC DNA]</scope>
    <source>
        <strain evidence="3">Cb09-40</strain>
    </source>
</reference>
<evidence type="ECO:0000256" key="1">
    <source>
        <dbReference type="SAM" id="MobiDB-lite"/>
    </source>
</evidence>
<feature type="compositionally biased region" description="Basic and acidic residues" evidence="1">
    <location>
        <begin position="183"/>
        <end position="194"/>
    </location>
</feature>
<evidence type="ECO:0000313" key="4">
    <source>
        <dbReference type="Proteomes" id="UP000230605"/>
    </source>
</evidence>
<dbReference type="Proteomes" id="UP001302367">
    <property type="component" value="Chromosome 5"/>
</dbReference>
<dbReference type="Proteomes" id="UP000230605">
    <property type="component" value="Chromosome 5"/>
</dbReference>
<feature type="compositionally biased region" description="Polar residues" evidence="1">
    <location>
        <begin position="226"/>
        <end position="239"/>
    </location>
</feature>
<keyword evidence="5" id="KW-1185">Reference proteome</keyword>
<evidence type="ECO:0000313" key="2">
    <source>
        <dbReference type="EMBL" id="PIA89198.1"/>
    </source>
</evidence>
<feature type="compositionally biased region" description="Low complexity" evidence="1">
    <location>
        <begin position="195"/>
        <end position="212"/>
    </location>
</feature>
<proteinExistence type="predicted"/>
<evidence type="ECO:0000313" key="3">
    <source>
        <dbReference type="EMBL" id="WPB02964.1"/>
    </source>
</evidence>
<dbReference type="EMBL" id="CP134188">
    <property type="protein sequence ID" value="WPB02964.1"/>
    <property type="molecule type" value="Genomic_DNA"/>
</dbReference>
<feature type="compositionally biased region" description="Gly residues" evidence="1">
    <location>
        <begin position="272"/>
        <end position="281"/>
    </location>
</feature>
<feature type="region of interest" description="Disordered" evidence="1">
    <location>
        <begin position="104"/>
        <end position="281"/>
    </location>
</feature>
<accession>A0A2G5H9H9</accession>
<protein>
    <submittedName>
        <fullName evidence="2">Uncharacterized protein</fullName>
    </submittedName>
</protein>
<dbReference type="OrthoDB" id="5226159at2759"/>
<name>A0A2G5H9H9_CERBT</name>
<dbReference type="EMBL" id="LKMD01000108">
    <property type="protein sequence ID" value="PIA89198.1"/>
    <property type="molecule type" value="Genomic_DNA"/>
</dbReference>
<organism evidence="2 4">
    <name type="scientific">Cercospora beticola</name>
    <name type="common">Sugarbeet leaf spot fungus</name>
    <dbReference type="NCBI Taxonomy" id="122368"/>
    <lineage>
        <taxon>Eukaryota</taxon>
        <taxon>Fungi</taxon>
        <taxon>Dikarya</taxon>
        <taxon>Ascomycota</taxon>
        <taxon>Pezizomycotina</taxon>
        <taxon>Dothideomycetes</taxon>
        <taxon>Dothideomycetidae</taxon>
        <taxon>Mycosphaerellales</taxon>
        <taxon>Mycosphaerellaceae</taxon>
        <taxon>Cercospora</taxon>
    </lineage>
</organism>
<sequence length="281" mass="30776">MADAHFDHPPPAGLTFGQKMRAMFCCGEYDEDYESPRRSIQIGVPTDFRREDVNIAGLTEDEATEIREKSARDAQRMFQNLRPLASSPSGTFAERPVQHSFPSYEQFTQPRPAPTPGSSPIHPSSPGFGTNPRQPPSPGGLRSANRVSGFYGSDNLYANQYETNSPPPPLPSKNGNHGPTTFDRVKAHSRKISDSFRSSKNSNNNNGNGPSPFDDESHVEMRHLMSPNNNSKTHISTTIRGGAEGKVSDDSFSQLSEGDDHGSYQRYDSGLGNKGGGDYRI</sequence>
<dbReference type="AlphaFoldDB" id="A0A2G5H9H9"/>
<gene>
    <name evidence="2" type="ORF">CB0940_07040</name>
    <name evidence="3" type="ORF">RHO25_007600</name>
</gene>
<feature type="compositionally biased region" description="Low complexity" evidence="1">
    <location>
        <begin position="118"/>
        <end position="129"/>
    </location>
</feature>